<feature type="coiled-coil region" evidence="1">
    <location>
        <begin position="34"/>
        <end position="61"/>
    </location>
</feature>
<evidence type="ECO:0000313" key="2">
    <source>
        <dbReference type="EMBL" id="MDK9581174.1"/>
    </source>
</evidence>
<dbReference type="InterPro" id="IPR024524">
    <property type="entry name" value="DUF3800"/>
</dbReference>
<organism evidence="2 3">
    <name type="scientific">Sneathia sanguinegens</name>
    <dbReference type="NCBI Taxonomy" id="40543"/>
    <lineage>
        <taxon>Bacteria</taxon>
        <taxon>Fusobacteriati</taxon>
        <taxon>Fusobacteriota</taxon>
        <taxon>Fusobacteriia</taxon>
        <taxon>Fusobacteriales</taxon>
        <taxon>Leptotrichiaceae</taxon>
        <taxon>Sneathia</taxon>
    </lineage>
</organism>
<dbReference type="Proteomes" id="UP001225134">
    <property type="component" value="Unassembled WGS sequence"/>
</dbReference>
<evidence type="ECO:0000313" key="3">
    <source>
        <dbReference type="Proteomes" id="UP001225134"/>
    </source>
</evidence>
<dbReference type="EMBL" id="JASSPP010000013">
    <property type="protein sequence ID" value="MDK9581174.1"/>
    <property type="molecule type" value="Genomic_DNA"/>
</dbReference>
<sequence length="228" mass="26869">MELHIYSDESGVFDKNHNDFFVFAGVIFLDPNNIKDSEKSYQNTENKIKKKLALNNNFELKATMLNFNQKRKLLRSIKNNFNFVVLINQEEIYDRIFIDKKTKQRYLDYAYKIGIKKALLNLAKNKVIDLNNVDYLKIFCDEHTTATNAIHDLQTSIFREFKIGIEKFEYNLITPPLLPNLKNVNVAYLNSKSKILIRYADILANTTFNIYRSTKNFYNKNIFVIKLP</sequence>
<protein>
    <submittedName>
        <fullName evidence="2">DUF3800 domain-containing protein</fullName>
    </submittedName>
</protein>
<keyword evidence="1" id="KW-0175">Coiled coil</keyword>
<comment type="caution">
    <text evidence="2">The sequence shown here is derived from an EMBL/GenBank/DDBJ whole genome shotgun (WGS) entry which is preliminary data.</text>
</comment>
<dbReference type="RefSeq" id="WP_066728889.1">
    <property type="nucleotide sequence ID" value="NZ_CAMYCH010000021.1"/>
</dbReference>
<name>A0ABT7HKW1_9FUSO</name>
<reference evidence="2 3" key="1">
    <citation type="submission" date="2023-06" db="EMBL/GenBank/DDBJ databases">
        <title>Antibody response to the Sneathia vaginalis cytopathogenic toxin A during pregnancy.</title>
        <authorList>
            <person name="Mccoy Z.T."/>
            <person name="Serrano M.G."/>
            <person name="Spaine K."/>
            <person name="Edwards D.J."/>
            <person name="Buck G.A."/>
            <person name="Jefferson K."/>
        </authorList>
    </citation>
    <scope>NUCLEOTIDE SEQUENCE [LARGE SCALE GENOMIC DNA]</scope>
    <source>
        <strain evidence="2 3">CCUG 42621</strain>
    </source>
</reference>
<dbReference type="Pfam" id="PF12686">
    <property type="entry name" value="DUF3800"/>
    <property type="match status" value="1"/>
</dbReference>
<keyword evidence="3" id="KW-1185">Reference proteome</keyword>
<gene>
    <name evidence="2" type="ORF">QQA45_06730</name>
</gene>
<evidence type="ECO:0000256" key="1">
    <source>
        <dbReference type="SAM" id="Coils"/>
    </source>
</evidence>
<accession>A0ABT7HKW1</accession>
<proteinExistence type="predicted"/>